<comment type="caution">
    <text evidence="3">The sequence shown here is derived from an EMBL/GenBank/DDBJ whole genome shotgun (WGS) entry which is preliminary data.</text>
</comment>
<dbReference type="InterPro" id="IPR007893">
    <property type="entry name" value="Spore_coat_U/FanG"/>
</dbReference>
<accession>A0ABT1G7H0</accession>
<organism evidence="3 4">
    <name type="scientific">Natronospira proteinivora</name>
    <dbReference type="NCBI Taxonomy" id="1807133"/>
    <lineage>
        <taxon>Bacteria</taxon>
        <taxon>Pseudomonadati</taxon>
        <taxon>Pseudomonadota</taxon>
        <taxon>Gammaproteobacteria</taxon>
        <taxon>Natronospirales</taxon>
        <taxon>Natronospiraceae</taxon>
        <taxon>Natronospira</taxon>
    </lineage>
</organism>
<dbReference type="PANTHER" id="PTHR37089:SF4">
    <property type="entry name" value="EXPORTED PROTEIN"/>
    <property type="match status" value="1"/>
</dbReference>
<name>A0ABT1G7H0_9GAMM</name>
<dbReference type="RefSeq" id="WP_253446821.1">
    <property type="nucleotide sequence ID" value="NZ_JALJYF010000001.1"/>
</dbReference>
<feature type="chain" id="PRO_5046662949" evidence="1">
    <location>
        <begin position="22"/>
        <end position="159"/>
    </location>
</feature>
<keyword evidence="4" id="KW-1185">Reference proteome</keyword>
<evidence type="ECO:0000313" key="4">
    <source>
        <dbReference type="Proteomes" id="UP001523550"/>
    </source>
</evidence>
<gene>
    <name evidence="3" type="ORF">J2T60_001200</name>
</gene>
<dbReference type="InterPro" id="IPR053167">
    <property type="entry name" value="Spore_coat_component"/>
</dbReference>
<dbReference type="Pfam" id="PF05229">
    <property type="entry name" value="SCPU"/>
    <property type="match status" value="1"/>
</dbReference>
<feature type="signal peptide" evidence="1">
    <location>
        <begin position="1"/>
        <end position="21"/>
    </location>
</feature>
<dbReference type="Proteomes" id="UP001523550">
    <property type="component" value="Unassembled WGS sequence"/>
</dbReference>
<evidence type="ECO:0000256" key="1">
    <source>
        <dbReference type="SAM" id="SignalP"/>
    </source>
</evidence>
<proteinExistence type="predicted"/>
<dbReference type="PANTHER" id="PTHR37089">
    <property type="entry name" value="PROTEIN U-RELATED"/>
    <property type="match status" value="1"/>
</dbReference>
<evidence type="ECO:0000259" key="2">
    <source>
        <dbReference type="Pfam" id="PF05229"/>
    </source>
</evidence>
<evidence type="ECO:0000313" key="3">
    <source>
        <dbReference type="EMBL" id="MCP1727235.1"/>
    </source>
</evidence>
<keyword evidence="1" id="KW-0732">Signal</keyword>
<feature type="domain" description="Spore coat protein U/FanG" evidence="2">
    <location>
        <begin position="23"/>
        <end position="156"/>
    </location>
</feature>
<protein>
    <submittedName>
        <fullName evidence="3">Spore coat protein U-like protein</fullName>
    </submittedName>
</protein>
<dbReference type="SMART" id="SM00972">
    <property type="entry name" value="SCPU"/>
    <property type="match status" value="1"/>
</dbReference>
<sequence>MKYRLLAISAALATVSNVALADTDTLTVSAEVDSSCVVTANDLDFGTINVLSADPVEETTTIDVTCTSDTGYEIGLDPGNSGEVSARHMTDGSDNELNYNLYQDAGHGDVWGDTEGDDTVADTGTGSAESHTVYGQVAGGQDDLPAGSYDDTINVTIYY</sequence>
<reference evidence="3 4" key="1">
    <citation type="submission" date="2022-03" db="EMBL/GenBank/DDBJ databases">
        <title>Genomic Encyclopedia of Type Strains, Phase III (KMG-III): the genomes of soil and plant-associated and newly described type strains.</title>
        <authorList>
            <person name="Whitman W."/>
        </authorList>
    </citation>
    <scope>NUCLEOTIDE SEQUENCE [LARGE SCALE GENOMIC DNA]</scope>
    <source>
        <strain evidence="3 4">BSker1</strain>
    </source>
</reference>
<dbReference type="EMBL" id="JALJYF010000001">
    <property type="protein sequence ID" value="MCP1727235.1"/>
    <property type="molecule type" value="Genomic_DNA"/>
</dbReference>